<evidence type="ECO:0000256" key="2">
    <source>
        <dbReference type="ARBA" id="ARBA00025483"/>
    </source>
</evidence>
<feature type="transmembrane region" description="Helical" evidence="5">
    <location>
        <begin position="44"/>
        <end position="66"/>
    </location>
</feature>
<comment type="catalytic activity">
    <reaction evidence="4">
        <text>DNA(n) + a 2'-deoxyribonucleoside 5'-triphosphate = DNA(n+1) + diphosphate</text>
        <dbReference type="Rhea" id="RHEA:22508"/>
        <dbReference type="Rhea" id="RHEA-COMP:17339"/>
        <dbReference type="Rhea" id="RHEA-COMP:17340"/>
        <dbReference type="ChEBI" id="CHEBI:33019"/>
        <dbReference type="ChEBI" id="CHEBI:61560"/>
        <dbReference type="ChEBI" id="CHEBI:173112"/>
        <dbReference type="EC" id="2.7.7.7"/>
    </reaction>
</comment>
<evidence type="ECO:0000256" key="5">
    <source>
        <dbReference type="SAM" id="Phobius"/>
    </source>
</evidence>
<dbReference type="InterPro" id="IPR012337">
    <property type="entry name" value="RNaseH-like_sf"/>
</dbReference>
<evidence type="ECO:0000313" key="8">
    <source>
        <dbReference type="Proteomes" id="UP000474957"/>
    </source>
</evidence>
<dbReference type="EC" id="2.7.7.7" evidence="1"/>
<protein>
    <recommendedName>
        <fullName evidence="1">DNA-directed DNA polymerase</fullName>
        <ecNumber evidence="1">2.7.7.7</ecNumber>
    </recommendedName>
</protein>
<dbReference type="Gene3D" id="3.30.420.10">
    <property type="entry name" value="Ribonuclease H-like superfamily/Ribonuclease H"/>
    <property type="match status" value="1"/>
</dbReference>
<dbReference type="Gene3D" id="3.30.450.20">
    <property type="entry name" value="PAS domain"/>
    <property type="match status" value="1"/>
</dbReference>
<dbReference type="FunFam" id="3.30.420.10:FF:000045">
    <property type="entry name" value="3'-5' exonuclease DinG"/>
    <property type="match status" value="1"/>
</dbReference>
<gene>
    <name evidence="7" type="ORF">GE300_17935</name>
</gene>
<dbReference type="GO" id="GO:0045004">
    <property type="term" value="P:DNA replication proofreading"/>
    <property type="evidence" value="ECO:0007669"/>
    <property type="project" value="TreeGrafter"/>
</dbReference>
<dbReference type="PROSITE" id="PS51257">
    <property type="entry name" value="PROKAR_LIPOPROTEIN"/>
    <property type="match status" value="1"/>
</dbReference>
<dbReference type="InterPro" id="IPR036397">
    <property type="entry name" value="RNaseH_sf"/>
</dbReference>
<keyword evidence="5" id="KW-0472">Membrane</keyword>
<keyword evidence="7" id="KW-0540">Nuclease</keyword>
<dbReference type="InterPro" id="IPR006054">
    <property type="entry name" value="DnaQ"/>
</dbReference>
<dbReference type="NCBIfam" id="TIGR00573">
    <property type="entry name" value="dnaq"/>
    <property type="match status" value="1"/>
</dbReference>
<dbReference type="Proteomes" id="UP000474957">
    <property type="component" value="Unassembled WGS sequence"/>
</dbReference>
<feature type="transmembrane region" description="Helical" evidence="5">
    <location>
        <begin position="12"/>
        <end position="32"/>
    </location>
</feature>
<dbReference type="Pfam" id="PF00929">
    <property type="entry name" value="RNase_T"/>
    <property type="match status" value="1"/>
</dbReference>
<evidence type="ECO:0000256" key="3">
    <source>
        <dbReference type="ARBA" id="ARBA00026073"/>
    </source>
</evidence>
<dbReference type="PANTHER" id="PTHR30231">
    <property type="entry name" value="DNA POLYMERASE III SUBUNIT EPSILON"/>
    <property type="match status" value="1"/>
</dbReference>
<dbReference type="InterPro" id="IPR013520">
    <property type="entry name" value="Ribonucl_H"/>
</dbReference>
<keyword evidence="5" id="KW-0812">Transmembrane</keyword>
<evidence type="ECO:0000313" key="7">
    <source>
        <dbReference type="EMBL" id="MSU91462.1"/>
    </source>
</evidence>
<dbReference type="AlphaFoldDB" id="A0A6L5Z654"/>
<evidence type="ECO:0000256" key="1">
    <source>
        <dbReference type="ARBA" id="ARBA00012417"/>
    </source>
</evidence>
<dbReference type="GO" id="GO:0005829">
    <property type="term" value="C:cytosol"/>
    <property type="evidence" value="ECO:0007669"/>
    <property type="project" value="TreeGrafter"/>
</dbReference>
<comment type="subunit">
    <text evidence="3">DNA polymerase III contains a core (composed of alpha, epsilon and theta chains) that associates with a tau subunit. This core dimerizes to form the POLIII' complex. PolIII' associates with the gamma complex (composed of gamma, delta, delta', psi and chi chains) and with the beta chain to form the complete DNA polymerase III complex.</text>
</comment>
<dbReference type="GO" id="GO:0003887">
    <property type="term" value="F:DNA-directed DNA polymerase activity"/>
    <property type="evidence" value="ECO:0007669"/>
    <property type="project" value="UniProtKB-EC"/>
</dbReference>
<feature type="domain" description="Exonuclease" evidence="6">
    <location>
        <begin position="494"/>
        <end position="664"/>
    </location>
</feature>
<dbReference type="SUPFAM" id="SSF53098">
    <property type="entry name" value="Ribonuclease H-like"/>
    <property type="match status" value="1"/>
</dbReference>
<keyword evidence="5" id="KW-1133">Transmembrane helix</keyword>
<organism evidence="7 8">
    <name type="scientific">Halovulum marinum</name>
    <dbReference type="NCBI Taxonomy" id="2662447"/>
    <lineage>
        <taxon>Bacteria</taxon>
        <taxon>Pseudomonadati</taxon>
        <taxon>Pseudomonadota</taxon>
        <taxon>Alphaproteobacteria</taxon>
        <taxon>Rhodobacterales</taxon>
        <taxon>Paracoccaceae</taxon>
        <taxon>Halovulum</taxon>
    </lineage>
</organism>
<dbReference type="EMBL" id="WIND01000020">
    <property type="protein sequence ID" value="MSU91462.1"/>
    <property type="molecule type" value="Genomic_DNA"/>
</dbReference>
<accession>A0A6L5Z654</accession>
<evidence type="ECO:0000256" key="4">
    <source>
        <dbReference type="ARBA" id="ARBA00049244"/>
    </source>
</evidence>
<dbReference type="PANTHER" id="PTHR30231:SF41">
    <property type="entry name" value="DNA POLYMERASE III SUBUNIT EPSILON"/>
    <property type="match status" value="1"/>
</dbReference>
<reference evidence="7 8" key="1">
    <citation type="submission" date="2019-10" db="EMBL/GenBank/DDBJ databases">
        <title>Cognatihalovulum marinum gen. nov. sp. nov., a new member of the family Rhodobacteraceae isolated from deep seawater of the Northwest Indian Ocean.</title>
        <authorList>
            <person name="Ruan C."/>
            <person name="Wang J."/>
            <person name="Zheng X."/>
            <person name="Song L."/>
            <person name="Zhu Y."/>
            <person name="Huang Y."/>
            <person name="Lu Z."/>
            <person name="Du W."/>
            <person name="Huang L."/>
            <person name="Dai X."/>
        </authorList>
    </citation>
    <scope>NUCLEOTIDE SEQUENCE [LARGE SCALE GENOMIC DNA]</scope>
    <source>
        <strain evidence="7 8">2CG4</strain>
    </source>
</reference>
<sequence>MHDRLGLRQRVALFFVALALGGCAALALGLWLGARQAGGPAQGYVIAGVVGGLGIAGLAAWIGLLFDEHVARPILALSGDLATRARLDVREAGIDQRPARHLGALAAAAGAISAALVEARVAREQAVADQTRRLQREKVMFEALVRDLAEGVIVATTEHRVMLYNRAAQDLLGGLGLDRPLDRVLRPEPIRHALERLAARHARGGAGAEPFLATSCAGERMLLGQVSRIDMAPAGYVLILRDTTEELAVRRERDHLFHALMEGVRRPVSAVGAILDAHAAAPDMDPATRARFTAAQQQELGKLFACLRDLETRYAALARRRWPMSKVAVRDILDGLGGRGLAAAVVTAADPDEAFVRCDAFAVIEMLSNVLHGMAGAPGRSGVTAGTEARGAEIWLTLGWQGPGVADGELQNWLARPLSPGYGAYTGRDTLAAHGTEIWAEPDGQGGHRLVLPLEAAAAPEAHPSEARPEFYDFDLPTAADAGAMADRPLAELPFVVFDTETTGLEPASGDRIVQIAGVRIVNGRLLRGERFDALVDPGRPIPPASTLVHRITDDMVAGAPDIAAAGRAFHEFCAGAVLVAHNAPFDMAFLKAEQRRIGRAFDNPVLCTVLLSSVLFGEAAAHSLDALAARFGIEIPPERRHTALGDALATGQVFCHLVALLRAEGIETLQQAIDASQRQTRIRRRQAY</sequence>
<dbReference type="GO" id="GO:0003677">
    <property type="term" value="F:DNA binding"/>
    <property type="evidence" value="ECO:0007669"/>
    <property type="project" value="InterPro"/>
</dbReference>
<comment type="caution">
    <text evidence="7">The sequence shown here is derived from an EMBL/GenBank/DDBJ whole genome shotgun (WGS) entry which is preliminary data.</text>
</comment>
<keyword evidence="7" id="KW-0378">Hydrolase</keyword>
<dbReference type="GO" id="GO:0008408">
    <property type="term" value="F:3'-5' exonuclease activity"/>
    <property type="evidence" value="ECO:0007669"/>
    <property type="project" value="TreeGrafter"/>
</dbReference>
<keyword evidence="7" id="KW-0269">Exonuclease</keyword>
<keyword evidence="8" id="KW-1185">Reference proteome</keyword>
<evidence type="ECO:0000259" key="6">
    <source>
        <dbReference type="SMART" id="SM00479"/>
    </source>
</evidence>
<proteinExistence type="predicted"/>
<dbReference type="SMART" id="SM00479">
    <property type="entry name" value="EXOIII"/>
    <property type="match status" value="1"/>
</dbReference>
<dbReference type="CDD" id="cd06127">
    <property type="entry name" value="DEDDh"/>
    <property type="match status" value="1"/>
</dbReference>
<comment type="function">
    <text evidence="2">DNA polymerase III is a complex, multichain enzyme responsible for most of the replicative synthesis in bacteria. The epsilon subunit contain the editing function and is a proofreading 3'-5' exonuclease.</text>
</comment>
<dbReference type="RefSeq" id="WP_154448649.1">
    <property type="nucleotide sequence ID" value="NZ_WIND01000020.1"/>
</dbReference>
<name>A0A6L5Z654_9RHOB</name>